<dbReference type="EMBL" id="JACHIA010000003">
    <property type="protein sequence ID" value="MBB6069831.1"/>
    <property type="molecule type" value="Genomic_DNA"/>
</dbReference>
<dbReference type="InterPro" id="IPR001387">
    <property type="entry name" value="Cro/C1-type_HTH"/>
</dbReference>
<evidence type="ECO:0000313" key="3">
    <source>
        <dbReference type="Proteomes" id="UP000582837"/>
    </source>
</evidence>
<dbReference type="PROSITE" id="PS50943">
    <property type="entry name" value="HTH_CROC1"/>
    <property type="match status" value="1"/>
</dbReference>
<dbReference type="CDD" id="cd00093">
    <property type="entry name" value="HTH_XRE"/>
    <property type="match status" value="1"/>
</dbReference>
<dbReference type="GO" id="GO:0001046">
    <property type="term" value="F:core promoter sequence-specific DNA binding"/>
    <property type="evidence" value="ECO:0007669"/>
    <property type="project" value="TreeGrafter"/>
</dbReference>
<evidence type="ECO:0000313" key="2">
    <source>
        <dbReference type="EMBL" id="MBB6069831.1"/>
    </source>
</evidence>
<accession>A0A841GM20</accession>
<proteinExistence type="predicted"/>
<reference evidence="2 3" key="1">
    <citation type="submission" date="2020-08" db="EMBL/GenBank/DDBJ databases">
        <title>Genomic Encyclopedia of Type Strains, Phase IV (KMG-IV): sequencing the most valuable type-strain genomes for metagenomic binning, comparative biology and taxonomic classification.</title>
        <authorList>
            <person name="Goeker M."/>
        </authorList>
    </citation>
    <scope>NUCLEOTIDE SEQUENCE [LARGE SCALE GENOMIC DNA]</scope>
    <source>
        <strain evidence="2 3">DSM 29007</strain>
    </source>
</reference>
<evidence type="ECO:0000259" key="1">
    <source>
        <dbReference type="PROSITE" id="PS50943"/>
    </source>
</evidence>
<feature type="domain" description="HTH cro/C1-type" evidence="1">
    <location>
        <begin position="83"/>
        <end position="130"/>
    </location>
</feature>
<dbReference type="PANTHER" id="PTHR40455">
    <property type="entry name" value="ANTITOXIN HIGA"/>
    <property type="match status" value="1"/>
</dbReference>
<dbReference type="Gene3D" id="1.10.260.40">
    <property type="entry name" value="lambda repressor-like DNA-binding domains"/>
    <property type="match status" value="1"/>
</dbReference>
<dbReference type="GO" id="GO:0006355">
    <property type="term" value="P:regulation of DNA-templated transcription"/>
    <property type="evidence" value="ECO:0007669"/>
    <property type="project" value="InterPro"/>
</dbReference>
<comment type="caution">
    <text evidence="2">The sequence shown here is derived from an EMBL/GenBank/DDBJ whole genome shotgun (WGS) entry which is preliminary data.</text>
</comment>
<dbReference type="Pfam" id="PF01381">
    <property type="entry name" value="HTH_3"/>
    <property type="match status" value="1"/>
</dbReference>
<keyword evidence="3" id="KW-1185">Reference proteome</keyword>
<organism evidence="2 3">
    <name type="scientific">Longimicrobium terrae</name>
    <dbReference type="NCBI Taxonomy" id="1639882"/>
    <lineage>
        <taxon>Bacteria</taxon>
        <taxon>Pseudomonadati</taxon>
        <taxon>Gemmatimonadota</taxon>
        <taxon>Longimicrobiia</taxon>
        <taxon>Longimicrobiales</taxon>
        <taxon>Longimicrobiaceae</taxon>
        <taxon>Longimicrobium</taxon>
    </lineage>
</organism>
<protein>
    <submittedName>
        <fullName evidence="2">HTH-type transcriptional regulator/antitoxin HigA</fullName>
    </submittedName>
</protein>
<dbReference type="PANTHER" id="PTHR40455:SF1">
    <property type="entry name" value="ANTITOXIN HIGA"/>
    <property type="match status" value="1"/>
</dbReference>
<dbReference type="SMART" id="SM00530">
    <property type="entry name" value="HTH_XRE"/>
    <property type="match status" value="1"/>
</dbReference>
<dbReference type="SUPFAM" id="SSF47413">
    <property type="entry name" value="lambda repressor-like DNA-binding domains"/>
    <property type="match status" value="1"/>
</dbReference>
<dbReference type="InterPro" id="IPR010982">
    <property type="entry name" value="Lambda_DNA-bd_dom_sf"/>
</dbReference>
<sequence length="131" mass="14588">MERPKVMTVIDIPVPHVLRTAEEYDAAVSEIDRLLDLGAEPFSEDADRLELLSVLVEEYDRRNNPIDDSGLTPQDAVDFMLGQRGMTRADLAELMGGRSRVSEFFSGKRELSRGQIAALRDVLGIPADLLM</sequence>
<dbReference type="Proteomes" id="UP000582837">
    <property type="component" value="Unassembled WGS sequence"/>
</dbReference>
<gene>
    <name evidence="2" type="ORF">HNQ61_001448</name>
</gene>
<dbReference type="AlphaFoldDB" id="A0A841GM20"/>
<dbReference type="RefSeq" id="WP_183685563.1">
    <property type="nucleotide sequence ID" value="NZ_JACHOW010000003.1"/>
</dbReference>
<dbReference type="InterPro" id="IPR039060">
    <property type="entry name" value="Antitox_HigA"/>
</dbReference>
<name>A0A841GM20_9BACT</name>